<evidence type="ECO:0000256" key="3">
    <source>
        <dbReference type="ARBA" id="ARBA00022670"/>
    </source>
</evidence>
<feature type="active site" evidence="9">
    <location>
        <position position="113"/>
    </location>
</feature>
<reference evidence="14 15" key="1">
    <citation type="submission" date="2020-07" db="EMBL/GenBank/DDBJ databases">
        <title>Description of Limosilactobacillus balticus sp. nov., Limosilactobacillus agrestis sp. nov., Limosilactobacillus albertensis sp. nov., Limosilactobacillus rudii sp. nov., Limosilactobacillus fastidiosus sp. nov., five novel Limosilactobacillus species isolated from the vertebrate gastrointestinal tract, and proposal of 6 subspecies of Limosilactobacillus reuteri adapted to the gastrointestinal tract of specific vertebrate hosts.</title>
        <authorList>
            <person name="Li F."/>
            <person name="Cheng C."/>
            <person name="Zheng J."/>
            <person name="Quevedo R.M."/>
            <person name="Li J."/>
            <person name="Roos S."/>
            <person name="Gaenzle M.G."/>
            <person name="Walter J."/>
        </authorList>
    </citation>
    <scope>NUCLEOTIDE SEQUENCE [LARGE SCALE GENOMIC DNA]</scope>
    <source>
        <strain evidence="13 14">WF-MA3-C</strain>
        <strain evidence="12 15">WF-MO7-1</strain>
    </source>
</reference>
<dbReference type="EC" id="3.4.23.36" evidence="9"/>
<comment type="function">
    <text evidence="9 10">This protein specifically catalyzes the removal of signal peptides from prolipoproteins.</text>
</comment>
<dbReference type="AlphaFoldDB" id="A0A7W3TZR8"/>
<dbReference type="PANTHER" id="PTHR33695:SF1">
    <property type="entry name" value="LIPOPROTEIN SIGNAL PEPTIDASE"/>
    <property type="match status" value="1"/>
</dbReference>
<dbReference type="GO" id="GO:0006508">
    <property type="term" value="P:proteolysis"/>
    <property type="evidence" value="ECO:0007669"/>
    <property type="project" value="UniProtKB-KW"/>
</dbReference>
<dbReference type="GO" id="GO:0004190">
    <property type="term" value="F:aspartic-type endopeptidase activity"/>
    <property type="evidence" value="ECO:0007669"/>
    <property type="project" value="UniProtKB-UniRule"/>
</dbReference>
<evidence type="ECO:0000313" key="14">
    <source>
        <dbReference type="Proteomes" id="UP000518255"/>
    </source>
</evidence>
<evidence type="ECO:0000256" key="5">
    <source>
        <dbReference type="ARBA" id="ARBA00022750"/>
    </source>
</evidence>
<protein>
    <recommendedName>
        <fullName evidence="9">Lipoprotein signal peptidase</fullName>
        <ecNumber evidence="9">3.4.23.36</ecNumber>
    </recommendedName>
    <alternativeName>
        <fullName evidence="9">Prolipoprotein signal peptidase</fullName>
    </alternativeName>
    <alternativeName>
        <fullName evidence="9">Signal peptidase II</fullName>
        <shortName evidence="9">SPase II</shortName>
    </alternativeName>
</protein>
<evidence type="ECO:0000256" key="2">
    <source>
        <dbReference type="ARBA" id="ARBA00022475"/>
    </source>
</evidence>
<keyword evidence="15" id="KW-1185">Reference proteome</keyword>
<keyword evidence="7 9" id="KW-1133">Transmembrane helix</keyword>
<evidence type="ECO:0000256" key="4">
    <source>
        <dbReference type="ARBA" id="ARBA00022692"/>
    </source>
</evidence>
<dbReference type="RefSeq" id="WP_182581172.1">
    <property type="nucleotide sequence ID" value="NZ_JACIUY010000058.1"/>
</dbReference>
<comment type="pathway">
    <text evidence="9">Protein modification; lipoprotein biosynthesis (signal peptide cleavage).</text>
</comment>
<dbReference type="GO" id="GO:0005886">
    <property type="term" value="C:plasma membrane"/>
    <property type="evidence" value="ECO:0007669"/>
    <property type="project" value="UniProtKB-SubCell"/>
</dbReference>
<feature type="transmembrane region" description="Helical" evidence="9">
    <location>
        <begin position="61"/>
        <end position="79"/>
    </location>
</feature>
<dbReference type="InterPro" id="IPR001872">
    <property type="entry name" value="Peptidase_A8"/>
</dbReference>
<evidence type="ECO:0000313" key="15">
    <source>
        <dbReference type="Proteomes" id="UP000544052"/>
    </source>
</evidence>
<dbReference type="PANTHER" id="PTHR33695">
    <property type="entry name" value="LIPOPROTEIN SIGNAL PEPTIDASE"/>
    <property type="match status" value="1"/>
</dbReference>
<dbReference type="EMBL" id="JACIUY010000058">
    <property type="protein sequence ID" value="MBB1086293.1"/>
    <property type="molecule type" value="Genomic_DNA"/>
</dbReference>
<comment type="caution">
    <text evidence="13">The sequence shown here is derived from an EMBL/GenBank/DDBJ whole genome shotgun (WGS) entry which is preliminary data.</text>
</comment>
<feature type="transmembrane region" description="Helical" evidence="9">
    <location>
        <begin position="86"/>
        <end position="103"/>
    </location>
</feature>
<keyword evidence="6 9" id="KW-0378">Hydrolase</keyword>
<dbReference type="NCBIfam" id="TIGR00077">
    <property type="entry name" value="lspA"/>
    <property type="match status" value="1"/>
</dbReference>
<dbReference type="HAMAP" id="MF_00161">
    <property type="entry name" value="LspA"/>
    <property type="match status" value="1"/>
</dbReference>
<feature type="transmembrane region" description="Helical" evidence="9">
    <location>
        <begin position="123"/>
        <end position="144"/>
    </location>
</feature>
<dbReference type="UniPathway" id="UPA00665"/>
<evidence type="ECO:0000256" key="8">
    <source>
        <dbReference type="ARBA" id="ARBA00023136"/>
    </source>
</evidence>
<keyword evidence="2 9" id="KW-1003">Cell membrane</keyword>
<comment type="catalytic activity">
    <reaction evidence="9 10">
        <text>Release of signal peptides from bacterial membrane prolipoproteins. Hydrolyzes -Xaa-Yaa-Zaa-|-(S,diacylglyceryl)Cys-, in which Xaa is hydrophobic (preferably Leu), and Yaa (Ala or Ser) and Zaa (Gly or Ala) have small, neutral side chains.</text>
        <dbReference type="EC" id="3.4.23.36"/>
    </reaction>
</comment>
<dbReference type="PROSITE" id="PS00855">
    <property type="entry name" value="SPASE_II"/>
    <property type="match status" value="1"/>
</dbReference>
<dbReference type="Proteomes" id="UP000544052">
    <property type="component" value="Unassembled WGS sequence"/>
</dbReference>
<evidence type="ECO:0000256" key="9">
    <source>
        <dbReference type="HAMAP-Rule" id="MF_00161"/>
    </source>
</evidence>
<evidence type="ECO:0000256" key="11">
    <source>
        <dbReference type="RuleBase" id="RU004181"/>
    </source>
</evidence>
<proteinExistence type="inferred from homology"/>
<evidence type="ECO:0000256" key="1">
    <source>
        <dbReference type="ARBA" id="ARBA00006139"/>
    </source>
</evidence>
<evidence type="ECO:0000313" key="13">
    <source>
        <dbReference type="EMBL" id="MBB1086293.1"/>
    </source>
</evidence>
<comment type="caution">
    <text evidence="9">Lacks conserved residue(s) required for the propagation of feature annotation.</text>
</comment>
<keyword evidence="5 9" id="KW-0064">Aspartyl protease</keyword>
<organism evidence="13 14">
    <name type="scientific">Limosilactobacillus fastidiosus</name>
    <dbReference type="NCBI Taxonomy" id="2759855"/>
    <lineage>
        <taxon>Bacteria</taxon>
        <taxon>Bacillati</taxon>
        <taxon>Bacillota</taxon>
        <taxon>Bacilli</taxon>
        <taxon>Lactobacillales</taxon>
        <taxon>Lactobacillaceae</taxon>
        <taxon>Limosilactobacillus</taxon>
    </lineage>
</organism>
<keyword evidence="3 9" id="KW-0645">Protease</keyword>
<evidence type="ECO:0000256" key="7">
    <source>
        <dbReference type="ARBA" id="ARBA00022989"/>
    </source>
</evidence>
<comment type="similarity">
    <text evidence="1 9 11">Belongs to the peptidase A8 family.</text>
</comment>
<feature type="active site" evidence="9">
    <location>
        <position position="129"/>
    </location>
</feature>
<sequence length="150" mass="17227">MFVFGYLLLVLVLICLDQWLKIWVTTNIALNHSQHFIPGLMNLTNLHNYGAAWSMFQGQQLFFDIVTIVVIGGVGYCFWRFRNRHEILLCLSLILAGAIGNFIDRLLQGYVVDMFEFLPVNFPVFNVADMCLTVGVILLIIIVLREDEEK</sequence>
<dbReference type="PRINTS" id="PR00781">
    <property type="entry name" value="LIPOSIGPTASE"/>
</dbReference>
<evidence type="ECO:0000256" key="6">
    <source>
        <dbReference type="ARBA" id="ARBA00022801"/>
    </source>
</evidence>
<dbReference type="EMBL" id="JACIUZ010000040">
    <property type="protein sequence ID" value="MBB1063319.1"/>
    <property type="molecule type" value="Genomic_DNA"/>
</dbReference>
<keyword evidence="8 9" id="KW-0472">Membrane</keyword>
<dbReference type="Pfam" id="PF01252">
    <property type="entry name" value="Peptidase_A8"/>
    <property type="match status" value="1"/>
</dbReference>
<dbReference type="Proteomes" id="UP000518255">
    <property type="component" value="Unassembled WGS sequence"/>
</dbReference>
<gene>
    <name evidence="9" type="primary">lspA</name>
    <name evidence="13" type="ORF">H5R63_05790</name>
    <name evidence="12" type="ORF">H5R64_06030</name>
</gene>
<accession>A0A7W3TZR8</accession>
<keyword evidence="4 9" id="KW-0812">Transmembrane</keyword>
<comment type="subcellular location">
    <subcellularLocation>
        <location evidence="9">Cell membrane</location>
        <topology evidence="9">Multi-pass membrane protein</topology>
    </subcellularLocation>
</comment>
<name>A0A7W3TZR8_9LACO</name>
<evidence type="ECO:0000313" key="12">
    <source>
        <dbReference type="EMBL" id="MBB1063319.1"/>
    </source>
</evidence>
<evidence type="ECO:0000256" key="10">
    <source>
        <dbReference type="RuleBase" id="RU000594"/>
    </source>
</evidence>